<dbReference type="SUPFAM" id="SSF51905">
    <property type="entry name" value="FAD/NAD(P)-binding domain"/>
    <property type="match status" value="1"/>
</dbReference>
<protein>
    <submittedName>
        <fullName evidence="3">L-amino acid oxidase</fullName>
    </submittedName>
</protein>
<feature type="region of interest" description="Disordered" evidence="1">
    <location>
        <begin position="1"/>
        <end position="20"/>
    </location>
</feature>
<dbReference type="PANTHER" id="PTHR10742:SF342">
    <property type="entry name" value="AMINE OXIDASE"/>
    <property type="match status" value="1"/>
</dbReference>
<comment type="caution">
    <text evidence="3">The sequence shown here is derived from an EMBL/GenBank/DDBJ whole genome shotgun (WGS) entry which is preliminary data.</text>
</comment>
<feature type="domain" description="Amine oxidase" evidence="2">
    <location>
        <begin position="104"/>
        <end position="139"/>
    </location>
</feature>
<gene>
    <name evidence="3" type="ORF">GQ607_007676</name>
</gene>
<feature type="domain" description="Amine oxidase" evidence="2">
    <location>
        <begin position="298"/>
        <end position="575"/>
    </location>
</feature>
<name>A0A8H3WF01_9PEZI</name>
<dbReference type="GO" id="GO:0009063">
    <property type="term" value="P:amino acid catabolic process"/>
    <property type="evidence" value="ECO:0007669"/>
    <property type="project" value="TreeGrafter"/>
</dbReference>
<dbReference type="Gene3D" id="1.10.405.10">
    <property type="entry name" value="Guanine Nucleotide Dissociation Inhibitor, domain 1"/>
    <property type="match status" value="1"/>
</dbReference>
<dbReference type="Gene3D" id="3.90.660.10">
    <property type="match status" value="1"/>
</dbReference>
<dbReference type="PANTHER" id="PTHR10742">
    <property type="entry name" value="FLAVIN MONOAMINE OXIDASE"/>
    <property type="match status" value="1"/>
</dbReference>
<accession>A0A8H3WF01</accession>
<dbReference type="EMBL" id="WOWK01000039">
    <property type="protein sequence ID" value="KAF0325055.1"/>
    <property type="molecule type" value="Genomic_DNA"/>
</dbReference>
<evidence type="ECO:0000259" key="2">
    <source>
        <dbReference type="Pfam" id="PF01593"/>
    </source>
</evidence>
<dbReference type="Gene3D" id="3.50.50.60">
    <property type="entry name" value="FAD/NAD(P)-binding domain"/>
    <property type="match status" value="1"/>
</dbReference>
<dbReference type="GO" id="GO:0001716">
    <property type="term" value="F:L-amino-acid oxidase activity"/>
    <property type="evidence" value="ECO:0007669"/>
    <property type="project" value="TreeGrafter"/>
</dbReference>
<dbReference type="Pfam" id="PF01593">
    <property type="entry name" value="Amino_oxidase"/>
    <property type="match status" value="2"/>
</dbReference>
<sequence>MAIGARATNPELDPSHVRQDTYSTISEPLLSYFLNRETFLNGESKKAPNGFFLVNSAALKPAGDGKSDAIDDESEEVREQLLNLINQGAPQIEGRSVTIIGAGVSGLSAGYELKRAGFNVTILEASSRVGGRVVTFRDPTFAPVHQEFDIGDLLDFQMENKFISLTGYRGGQTMTYDEFDKKLCDEDEELLRLFPGLKKNERGKTCDTLFHEAIEPVVQTFKAAFKAAPGDKPQKIKEGYKLITLKYDTYTLRTYLKEVAGWSDDAIKLYDLGNAHVVFENGFIESLKDAFLSSNHAGVAAQMKQLQGGMDLVPNAFISPDRGEDSLIDNIIFGARVVHLKDLEVEVGSVSRQVEVTYETSAAERRTVQSDYIILAIPYTAQRSITKSKPFQPKQEDAIREVRYVEVTKVLLQYKKRWWNDVFLSKKQGTDGGMVTDLPIRYTMFPVEKGNEQFKHSKRGAVMAAYTFQQDATILGAMSPARRIRMAADNLASVFPEADSLQYLEAGASQVFPTDELAGGSAFCYFGPLQKTMYLDAMCEPDWDHRVFFAGEQASFSHGWIQGALEAGLRCVQQVCDTAIKSSF</sequence>
<dbReference type="Proteomes" id="UP000434172">
    <property type="component" value="Unassembled WGS sequence"/>
</dbReference>
<dbReference type="InterPro" id="IPR002937">
    <property type="entry name" value="Amino_oxidase"/>
</dbReference>
<evidence type="ECO:0000256" key="1">
    <source>
        <dbReference type="SAM" id="MobiDB-lite"/>
    </source>
</evidence>
<evidence type="ECO:0000313" key="4">
    <source>
        <dbReference type="Proteomes" id="UP000434172"/>
    </source>
</evidence>
<organism evidence="3 4">
    <name type="scientific">Colletotrichum asianum</name>
    <dbReference type="NCBI Taxonomy" id="702518"/>
    <lineage>
        <taxon>Eukaryota</taxon>
        <taxon>Fungi</taxon>
        <taxon>Dikarya</taxon>
        <taxon>Ascomycota</taxon>
        <taxon>Pezizomycotina</taxon>
        <taxon>Sordariomycetes</taxon>
        <taxon>Hypocreomycetidae</taxon>
        <taxon>Glomerellales</taxon>
        <taxon>Glomerellaceae</taxon>
        <taxon>Colletotrichum</taxon>
        <taxon>Colletotrichum gloeosporioides species complex</taxon>
    </lineage>
</organism>
<keyword evidence="4" id="KW-1185">Reference proteome</keyword>
<dbReference type="AlphaFoldDB" id="A0A8H3WF01"/>
<dbReference type="Gene3D" id="1.10.10.1620">
    <property type="match status" value="1"/>
</dbReference>
<evidence type="ECO:0000313" key="3">
    <source>
        <dbReference type="EMBL" id="KAF0325055.1"/>
    </source>
</evidence>
<dbReference type="SUPFAM" id="SSF54373">
    <property type="entry name" value="FAD-linked reductases, C-terminal domain"/>
    <property type="match status" value="1"/>
</dbReference>
<dbReference type="InterPro" id="IPR050281">
    <property type="entry name" value="Flavin_monoamine_oxidase"/>
</dbReference>
<dbReference type="OrthoDB" id="7777654at2759"/>
<dbReference type="InterPro" id="IPR036188">
    <property type="entry name" value="FAD/NAD-bd_sf"/>
</dbReference>
<reference evidence="3 4" key="1">
    <citation type="submission" date="2019-12" db="EMBL/GenBank/DDBJ databases">
        <title>A genome sequence resource for the geographically widespread anthracnose pathogen Colletotrichum asianum.</title>
        <authorList>
            <person name="Meng Y."/>
        </authorList>
    </citation>
    <scope>NUCLEOTIDE SEQUENCE [LARGE SCALE GENOMIC DNA]</scope>
    <source>
        <strain evidence="3 4">ICMP 18580</strain>
    </source>
</reference>
<proteinExistence type="predicted"/>